<feature type="binding site" evidence="3">
    <location>
        <position position="868"/>
    </location>
    <ligand>
        <name>ATP</name>
        <dbReference type="ChEBI" id="CHEBI:30616"/>
    </ligand>
</feature>
<feature type="binding site" evidence="3">
    <location>
        <position position="854"/>
    </location>
    <ligand>
        <name>ATP</name>
        <dbReference type="ChEBI" id="CHEBI:30616"/>
    </ligand>
</feature>
<dbReference type="AlphaFoldDB" id="A0A5D3C0Q7"/>
<feature type="binding site" evidence="3">
    <location>
        <position position="772"/>
    </location>
    <ligand>
        <name>ATP</name>
        <dbReference type="ChEBI" id="CHEBI:30616"/>
    </ligand>
</feature>
<dbReference type="PROSITE" id="PS51374">
    <property type="entry name" value="NDPK_LIKE"/>
    <property type="match status" value="1"/>
</dbReference>
<protein>
    <submittedName>
        <fullName evidence="7">von Willebrand factor A domain-containing protein 5A isoform X2</fullName>
    </submittedName>
</protein>
<name>A0A5D3C0Q7_CUCMM</name>
<evidence type="ECO:0000256" key="5">
    <source>
        <dbReference type="SAM" id="Phobius"/>
    </source>
</evidence>
<evidence type="ECO:0000313" key="7">
    <source>
        <dbReference type="EMBL" id="TYK03939.1"/>
    </source>
</evidence>
<dbReference type="InterPro" id="IPR036465">
    <property type="entry name" value="vWFA_dom_sf"/>
</dbReference>
<comment type="similarity">
    <text evidence="3 4">Belongs to the NDK family.</text>
</comment>
<dbReference type="Gene3D" id="3.30.70.141">
    <property type="entry name" value="Nucleoside diphosphate kinase-like domain"/>
    <property type="match status" value="1"/>
</dbReference>
<dbReference type="InterPro" id="IPR001564">
    <property type="entry name" value="Nucleoside_diP_kinase"/>
</dbReference>
<dbReference type="Proteomes" id="UP000321947">
    <property type="component" value="Unassembled WGS sequence"/>
</dbReference>
<dbReference type="PANTHER" id="PTHR46503">
    <property type="entry name" value="INTER-ALPHA-TRYPSIN INHIBITOR HEAVY CHAIN-LIKE PROTEIN"/>
    <property type="match status" value="1"/>
</dbReference>
<dbReference type="Gene3D" id="3.40.50.410">
    <property type="entry name" value="von Willebrand factor, type A domain"/>
    <property type="match status" value="1"/>
</dbReference>
<dbReference type="InterPro" id="IPR036850">
    <property type="entry name" value="NDK-like_dom_sf"/>
</dbReference>
<dbReference type="PROSITE" id="PS00469">
    <property type="entry name" value="NDPK"/>
    <property type="match status" value="1"/>
</dbReference>
<feature type="domain" description="VWFA" evidence="6">
    <location>
        <begin position="325"/>
        <end position="502"/>
    </location>
</feature>
<dbReference type="SMART" id="SM00327">
    <property type="entry name" value="VWA"/>
    <property type="match status" value="1"/>
</dbReference>
<dbReference type="PANTHER" id="PTHR46503:SF9">
    <property type="entry name" value="INTER ALPHA-TRYPSIN INHIBITOR, HEAVY CHAIN-LIKE PROTEIN"/>
    <property type="match status" value="1"/>
</dbReference>
<dbReference type="PRINTS" id="PR01243">
    <property type="entry name" value="NUCDPKINASE"/>
</dbReference>
<evidence type="ECO:0000313" key="8">
    <source>
        <dbReference type="Proteomes" id="UP000321947"/>
    </source>
</evidence>
<feature type="binding site" evidence="3">
    <location>
        <position position="878"/>
    </location>
    <ligand>
        <name>ATP</name>
        <dbReference type="ChEBI" id="CHEBI:30616"/>
    </ligand>
</feature>
<feature type="transmembrane region" description="Helical" evidence="5">
    <location>
        <begin position="735"/>
        <end position="757"/>
    </location>
</feature>
<dbReference type="SUPFAM" id="SSF53300">
    <property type="entry name" value="vWA-like"/>
    <property type="match status" value="1"/>
</dbReference>
<sequence>MATEFSNSVEYGLHLSKRIYYGKGSAPAALARQMSRVSEDYLPRAPMVYAVIPEPTIVDNPDVPSYQPYVHGRCVPPALIPLHMNGVSMEINCCFDTAFIGVNGTWRVHCVMAGKSCECLIAVPMGEQGSLLGVEVDVTGTFHRTELVSMEDAEAIEKLAKSEDGKFLKGRRIYTLKIPKVEGGCTLSVRINWSQRIPYVDDLFCLSVPFSFPAYLVPPGKKSKNSQKILLHINSGISSEVVCKHTSHPMKILRREVGNVSFSNEAEVSAWSNMDFDLSYSISPNDLFGGVLLQTPSLHDFDQREMFCLYIFPGQNHNRQVFRKEVVFIIDISGSMKDGPLESTKRAVLASLSKLNPEDAFNIIGFNGDTKLFSLSMEQATKEAITRATDWINANLVANGGTNILLPVEQAIKMLAETGNSIPLIFLITDGSVDNEREICNIVKASLKSRNTISPRLCTFGIGTFCNHYFLQMLSEIGRGIYDAAYDVDLIDSRFQTLFTKASSVFLANITVDAFKHLDSFELFPTQIPDLACGSPLIISGRYNGCFPESFKVSGTSADMSNSTIHLQPQRAKELLLDRVLARRQIDIMTSHAWLLESKDLQDKIAKLSKQSGFPSEYTRLILVLAKEGKKAPPSIISQEMRKRFDLTKSNKVEWKGQKIILLGNQGVGFGNLTATAENLQPGKEIKATQATDLLVKAATNCCSRLIDRFCCLCFIKSCMYMNDSFAQEMTIRLILLRSRFCFCFFFVAVAFSGVFASNGGVKMEKTLAMIKPDGLRGNYTERIKGAIVESGFRILEERIVELDEDTASRFYAEHSSRSFFPNLVKYMTSGPVCIMVLEKQNAIADWRALIGPTDSVKAKATHPNSIRAMCGLDSEKNCVHGSDSLLSAQREISFFFEEETVLVRHATAVTLPVCLGNILRPVNDGLQCFSIGENFNVCVSPVIASVQFSSIP</sequence>
<comment type="caution">
    <text evidence="7">The sequence shown here is derived from an EMBL/GenBank/DDBJ whole genome shotgun (WGS) entry which is preliminary data.</text>
</comment>
<keyword evidence="5" id="KW-0472">Membrane</keyword>
<reference evidence="7 8" key="1">
    <citation type="submission" date="2019-08" db="EMBL/GenBank/DDBJ databases">
        <title>Draft genome sequences of two oriental melons (Cucumis melo L. var makuwa).</title>
        <authorList>
            <person name="Kwon S.-Y."/>
        </authorList>
    </citation>
    <scope>NUCLEOTIDE SEQUENCE [LARGE SCALE GENOMIC DNA]</scope>
    <source>
        <strain evidence="8">cv. Chang Bougi</strain>
        <tissue evidence="7">Leaf</tissue>
    </source>
</reference>
<dbReference type="GO" id="GO:0006241">
    <property type="term" value="P:CTP biosynthetic process"/>
    <property type="evidence" value="ECO:0007669"/>
    <property type="project" value="InterPro"/>
</dbReference>
<dbReference type="InterPro" id="IPR023005">
    <property type="entry name" value="Nucleoside_diP_kinase_AS"/>
</dbReference>
<dbReference type="Pfam" id="PF00334">
    <property type="entry name" value="NDK"/>
    <property type="match status" value="1"/>
</dbReference>
<dbReference type="GO" id="GO:0004550">
    <property type="term" value="F:nucleoside diphosphate kinase activity"/>
    <property type="evidence" value="ECO:0007669"/>
    <property type="project" value="UniProtKB-EC"/>
</dbReference>
<comment type="catalytic activity">
    <reaction evidence="1">
        <text>a 2'-deoxyribonucleoside 5'-diphosphate + ATP = a 2'-deoxyribonucleoside 5'-triphosphate + ADP</text>
        <dbReference type="Rhea" id="RHEA:44640"/>
        <dbReference type="ChEBI" id="CHEBI:30616"/>
        <dbReference type="ChEBI" id="CHEBI:61560"/>
        <dbReference type="ChEBI" id="CHEBI:73316"/>
        <dbReference type="ChEBI" id="CHEBI:456216"/>
        <dbReference type="EC" id="2.7.4.6"/>
    </reaction>
</comment>
<dbReference type="InterPro" id="IPR034907">
    <property type="entry name" value="NDK-like_dom"/>
</dbReference>
<organism evidence="7 8">
    <name type="scientific">Cucumis melo var. makuwa</name>
    <name type="common">Oriental melon</name>
    <dbReference type="NCBI Taxonomy" id="1194695"/>
    <lineage>
        <taxon>Eukaryota</taxon>
        <taxon>Viridiplantae</taxon>
        <taxon>Streptophyta</taxon>
        <taxon>Embryophyta</taxon>
        <taxon>Tracheophyta</taxon>
        <taxon>Spermatophyta</taxon>
        <taxon>Magnoliopsida</taxon>
        <taxon>eudicotyledons</taxon>
        <taxon>Gunneridae</taxon>
        <taxon>Pentapetalae</taxon>
        <taxon>rosids</taxon>
        <taxon>fabids</taxon>
        <taxon>Cucurbitales</taxon>
        <taxon>Cucurbitaceae</taxon>
        <taxon>Benincaseae</taxon>
        <taxon>Cucumis</taxon>
    </lineage>
</organism>
<dbReference type="GO" id="GO:0006183">
    <property type="term" value="P:GTP biosynthetic process"/>
    <property type="evidence" value="ECO:0007669"/>
    <property type="project" value="InterPro"/>
</dbReference>
<keyword evidence="5" id="KW-1133">Transmembrane helix</keyword>
<evidence type="ECO:0000256" key="1">
    <source>
        <dbReference type="ARBA" id="ARBA00000082"/>
    </source>
</evidence>
<feature type="binding site" evidence="3">
    <location>
        <position position="848"/>
    </location>
    <ligand>
        <name>ATP</name>
        <dbReference type="ChEBI" id="CHEBI:30616"/>
    </ligand>
</feature>
<evidence type="ECO:0000256" key="4">
    <source>
        <dbReference type="RuleBase" id="RU004011"/>
    </source>
</evidence>
<keyword evidence="5" id="KW-0812">Transmembrane</keyword>
<dbReference type="EMBL" id="SSTD01014851">
    <property type="protein sequence ID" value="TYK03939.1"/>
    <property type="molecule type" value="Genomic_DNA"/>
</dbReference>
<evidence type="ECO:0000259" key="6">
    <source>
        <dbReference type="PROSITE" id="PS50234"/>
    </source>
</evidence>
<evidence type="ECO:0000256" key="3">
    <source>
        <dbReference type="PROSITE-ProRule" id="PRU00706"/>
    </source>
</evidence>
<dbReference type="Pfam" id="PF13768">
    <property type="entry name" value="VWA_3"/>
    <property type="match status" value="1"/>
</dbReference>
<comment type="catalytic activity">
    <reaction evidence="2">
        <text>a ribonucleoside 5'-diphosphate + ATP = a ribonucleoside 5'-triphosphate + ADP</text>
        <dbReference type="Rhea" id="RHEA:18113"/>
        <dbReference type="ChEBI" id="CHEBI:30616"/>
        <dbReference type="ChEBI" id="CHEBI:57930"/>
        <dbReference type="ChEBI" id="CHEBI:61557"/>
        <dbReference type="ChEBI" id="CHEBI:456216"/>
        <dbReference type="EC" id="2.7.4.6"/>
    </reaction>
</comment>
<proteinExistence type="inferred from homology"/>
<evidence type="ECO:0000256" key="2">
    <source>
        <dbReference type="ARBA" id="ARBA00000937"/>
    </source>
</evidence>
<gene>
    <name evidence="7" type="ORF">E5676_scaffold347G001360</name>
</gene>
<dbReference type="SUPFAM" id="SSF54919">
    <property type="entry name" value="Nucleoside diphosphate kinase, NDK"/>
    <property type="match status" value="1"/>
</dbReference>
<dbReference type="SMART" id="SM00562">
    <property type="entry name" value="NDK"/>
    <property type="match status" value="1"/>
</dbReference>
<dbReference type="GO" id="GO:0006228">
    <property type="term" value="P:UTP biosynthetic process"/>
    <property type="evidence" value="ECO:0007669"/>
    <property type="project" value="InterPro"/>
</dbReference>
<dbReference type="PROSITE" id="PS50234">
    <property type="entry name" value="VWFA"/>
    <property type="match status" value="1"/>
</dbReference>
<feature type="active site" description="Pros-phosphohistidine intermediate" evidence="3">
    <location>
        <position position="881"/>
    </location>
</feature>
<accession>A0A5D3C0Q7</accession>
<feature type="binding site" evidence="3">
    <location>
        <position position="820"/>
    </location>
    <ligand>
        <name>ATP</name>
        <dbReference type="ChEBI" id="CHEBI:30616"/>
    </ligand>
</feature>
<dbReference type="CDD" id="cd01461">
    <property type="entry name" value="vWA_interalpha_trypsin_inhibitor"/>
    <property type="match status" value="1"/>
</dbReference>
<dbReference type="InterPro" id="IPR002035">
    <property type="entry name" value="VWF_A"/>
</dbReference>